<protein>
    <recommendedName>
        <fullName evidence="2">RING-type E3 ubiquitin transferase</fullName>
        <ecNumber evidence="2">2.3.2.27</ecNumber>
    </recommendedName>
</protein>
<dbReference type="Proteomes" id="UP001321749">
    <property type="component" value="Unassembled WGS sequence"/>
</dbReference>
<evidence type="ECO:0000313" key="10">
    <source>
        <dbReference type="Proteomes" id="UP001321749"/>
    </source>
</evidence>
<dbReference type="SUPFAM" id="SSF57850">
    <property type="entry name" value="RING/U-box"/>
    <property type="match status" value="1"/>
</dbReference>
<keyword evidence="4" id="KW-0805">Transcription regulation</keyword>
<sequence>MTPEPDDDIQVQVLQTTLAEIKSSNEDGDSEINCCVICLDTISEPCTSIPCSHTNFDFICLINWLQQRPTCPLCKASVTRVQYSDPHNPGELSTYSVSPKQPTEPPSISNNQPPPAEYAHFNRSRPRQRRRSPPRRPPSPDSALEFRRHIYRHNLYSLHIASNPFTRYLPSPPSPTALSSTPHLVSRARLWLRRELSVFTFLNSNREFLLEYVVAILKTVDIHSASGSGRAESMLSDFLCDGDHARLFLHELKAWLRSPARTLEVWDREVKYPDVGRKRIREGERTDRAQGGEEQKKEEDEEARRRTVERGTSWEDEGGDHWRPGSGNGGEKRKRRRVRAQE</sequence>
<feature type="compositionally biased region" description="Basic and acidic residues" evidence="7">
    <location>
        <begin position="282"/>
        <end position="323"/>
    </location>
</feature>
<dbReference type="PANTHER" id="PTHR46077:SF1">
    <property type="entry name" value="TOP1 BINDING ARGININE_SERINE RICH PROTEIN, E3 UBIQUITIN LIGASE"/>
    <property type="match status" value="1"/>
</dbReference>
<comment type="catalytic activity">
    <reaction evidence="1">
        <text>S-ubiquitinyl-[E2 ubiquitin-conjugating enzyme]-L-cysteine + [acceptor protein]-L-lysine = [E2 ubiquitin-conjugating enzyme]-L-cysteine + N(6)-ubiquitinyl-[acceptor protein]-L-lysine.</text>
        <dbReference type="EC" id="2.3.2.27"/>
    </reaction>
</comment>
<evidence type="ECO:0000259" key="8">
    <source>
        <dbReference type="PROSITE" id="PS50089"/>
    </source>
</evidence>
<evidence type="ECO:0000256" key="4">
    <source>
        <dbReference type="ARBA" id="ARBA00023015"/>
    </source>
</evidence>
<evidence type="ECO:0000256" key="7">
    <source>
        <dbReference type="SAM" id="MobiDB-lite"/>
    </source>
</evidence>
<dbReference type="GO" id="GO:0006513">
    <property type="term" value="P:protein monoubiquitination"/>
    <property type="evidence" value="ECO:0007669"/>
    <property type="project" value="TreeGrafter"/>
</dbReference>
<dbReference type="GO" id="GO:0061630">
    <property type="term" value="F:ubiquitin protein ligase activity"/>
    <property type="evidence" value="ECO:0007669"/>
    <property type="project" value="UniProtKB-EC"/>
</dbReference>
<dbReference type="Gene3D" id="3.30.40.10">
    <property type="entry name" value="Zinc/RING finger domain, C3HC4 (zinc finger)"/>
    <property type="match status" value="1"/>
</dbReference>
<dbReference type="SMART" id="SM00184">
    <property type="entry name" value="RING"/>
    <property type="match status" value="1"/>
</dbReference>
<feature type="region of interest" description="Disordered" evidence="7">
    <location>
        <begin position="85"/>
        <end position="143"/>
    </location>
</feature>
<feature type="compositionally biased region" description="Polar residues" evidence="7">
    <location>
        <begin position="91"/>
        <end position="111"/>
    </location>
</feature>
<keyword evidence="6" id="KW-0862">Zinc</keyword>
<evidence type="ECO:0000256" key="1">
    <source>
        <dbReference type="ARBA" id="ARBA00000900"/>
    </source>
</evidence>
<evidence type="ECO:0000256" key="2">
    <source>
        <dbReference type="ARBA" id="ARBA00012483"/>
    </source>
</evidence>
<feature type="domain" description="RING-type" evidence="8">
    <location>
        <begin position="35"/>
        <end position="75"/>
    </location>
</feature>
<organism evidence="9 10">
    <name type="scientific">Cladorrhinum samala</name>
    <dbReference type="NCBI Taxonomy" id="585594"/>
    <lineage>
        <taxon>Eukaryota</taxon>
        <taxon>Fungi</taxon>
        <taxon>Dikarya</taxon>
        <taxon>Ascomycota</taxon>
        <taxon>Pezizomycotina</taxon>
        <taxon>Sordariomycetes</taxon>
        <taxon>Sordariomycetidae</taxon>
        <taxon>Sordariales</taxon>
        <taxon>Podosporaceae</taxon>
        <taxon>Cladorrhinum</taxon>
    </lineage>
</organism>
<dbReference type="GO" id="GO:0008270">
    <property type="term" value="F:zinc ion binding"/>
    <property type="evidence" value="ECO:0007669"/>
    <property type="project" value="UniProtKB-KW"/>
</dbReference>
<accession>A0AAV9HS39</accession>
<proteinExistence type="predicted"/>
<dbReference type="PROSITE" id="PS50089">
    <property type="entry name" value="ZF_RING_2"/>
    <property type="match status" value="1"/>
</dbReference>
<evidence type="ECO:0000256" key="3">
    <source>
        <dbReference type="ARBA" id="ARBA00022679"/>
    </source>
</evidence>
<dbReference type="EC" id="2.3.2.27" evidence="2"/>
<feature type="compositionally biased region" description="Basic residues" evidence="7">
    <location>
        <begin position="122"/>
        <end position="134"/>
    </location>
</feature>
<dbReference type="AlphaFoldDB" id="A0AAV9HS39"/>
<dbReference type="EMBL" id="MU864970">
    <property type="protein sequence ID" value="KAK4462556.1"/>
    <property type="molecule type" value="Genomic_DNA"/>
</dbReference>
<dbReference type="GO" id="GO:0000209">
    <property type="term" value="P:protein polyubiquitination"/>
    <property type="evidence" value="ECO:0007669"/>
    <property type="project" value="TreeGrafter"/>
</dbReference>
<dbReference type="Pfam" id="PF13639">
    <property type="entry name" value="zf-RING_2"/>
    <property type="match status" value="1"/>
</dbReference>
<keyword evidence="3" id="KW-0808">Transferase</keyword>
<dbReference type="InterPro" id="IPR001841">
    <property type="entry name" value="Znf_RING"/>
</dbReference>
<dbReference type="PANTHER" id="PTHR46077">
    <property type="entry name" value="E3 UBIQUITIN-PROTEIN LIGASE TOPORS"/>
    <property type="match status" value="1"/>
</dbReference>
<feature type="compositionally biased region" description="Basic residues" evidence="7">
    <location>
        <begin position="332"/>
        <end position="342"/>
    </location>
</feature>
<gene>
    <name evidence="9" type="ORF">QBC42DRAFT_200895</name>
</gene>
<evidence type="ECO:0000313" key="9">
    <source>
        <dbReference type="EMBL" id="KAK4462556.1"/>
    </source>
</evidence>
<reference evidence="9" key="2">
    <citation type="submission" date="2023-06" db="EMBL/GenBank/DDBJ databases">
        <authorList>
            <consortium name="Lawrence Berkeley National Laboratory"/>
            <person name="Mondo S.J."/>
            <person name="Hensen N."/>
            <person name="Bonometti L."/>
            <person name="Westerberg I."/>
            <person name="Brannstrom I.O."/>
            <person name="Guillou S."/>
            <person name="Cros-Aarteil S."/>
            <person name="Calhoun S."/>
            <person name="Haridas S."/>
            <person name="Kuo A."/>
            <person name="Pangilinan J."/>
            <person name="Riley R."/>
            <person name="Labutti K."/>
            <person name="Andreopoulos B."/>
            <person name="Lipzen A."/>
            <person name="Chen C."/>
            <person name="Yanf M."/>
            <person name="Daum C."/>
            <person name="Ng V."/>
            <person name="Clum A."/>
            <person name="Steindorff A."/>
            <person name="Ohm R."/>
            <person name="Martin F."/>
            <person name="Silar P."/>
            <person name="Natvig D."/>
            <person name="Lalanne C."/>
            <person name="Gautier V."/>
            <person name="Ament-Velasquez S.L."/>
            <person name="Kruys A."/>
            <person name="Hutchinson M.I."/>
            <person name="Powell A.J."/>
            <person name="Barry K."/>
            <person name="Miller A.N."/>
            <person name="Grigoriev I.V."/>
            <person name="Debuchy R."/>
            <person name="Gladieux P."/>
            <person name="Thoren M.H."/>
            <person name="Johannesson H."/>
        </authorList>
    </citation>
    <scope>NUCLEOTIDE SEQUENCE</scope>
    <source>
        <strain evidence="9">PSN324</strain>
    </source>
</reference>
<keyword evidence="5" id="KW-0804">Transcription</keyword>
<keyword evidence="10" id="KW-1185">Reference proteome</keyword>
<name>A0AAV9HS39_9PEZI</name>
<feature type="region of interest" description="Disordered" evidence="7">
    <location>
        <begin position="282"/>
        <end position="342"/>
    </location>
</feature>
<evidence type="ECO:0000256" key="6">
    <source>
        <dbReference type="PROSITE-ProRule" id="PRU00175"/>
    </source>
</evidence>
<reference evidence="9" key="1">
    <citation type="journal article" date="2023" name="Mol. Phylogenet. Evol.">
        <title>Genome-scale phylogeny and comparative genomics of the fungal order Sordariales.</title>
        <authorList>
            <person name="Hensen N."/>
            <person name="Bonometti L."/>
            <person name="Westerberg I."/>
            <person name="Brannstrom I.O."/>
            <person name="Guillou S."/>
            <person name="Cros-Aarteil S."/>
            <person name="Calhoun S."/>
            <person name="Haridas S."/>
            <person name="Kuo A."/>
            <person name="Mondo S."/>
            <person name="Pangilinan J."/>
            <person name="Riley R."/>
            <person name="LaButti K."/>
            <person name="Andreopoulos B."/>
            <person name="Lipzen A."/>
            <person name="Chen C."/>
            <person name="Yan M."/>
            <person name="Daum C."/>
            <person name="Ng V."/>
            <person name="Clum A."/>
            <person name="Steindorff A."/>
            <person name="Ohm R.A."/>
            <person name="Martin F."/>
            <person name="Silar P."/>
            <person name="Natvig D.O."/>
            <person name="Lalanne C."/>
            <person name="Gautier V."/>
            <person name="Ament-Velasquez S.L."/>
            <person name="Kruys A."/>
            <person name="Hutchinson M.I."/>
            <person name="Powell A.J."/>
            <person name="Barry K."/>
            <person name="Miller A.N."/>
            <person name="Grigoriev I.V."/>
            <person name="Debuchy R."/>
            <person name="Gladieux P."/>
            <person name="Hiltunen Thoren M."/>
            <person name="Johannesson H."/>
        </authorList>
    </citation>
    <scope>NUCLEOTIDE SEQUENCE</scope>
    <source>
        <strain evidence="9">PSN324</strain>
    </source>
</reference>
<comment type="caution">
    <text evidence="9">The sequence shown here is derived from an EMBL/GenBank/DDBJ whole genome shotgun (WGS) entry which is preliminary data.</text>
</comment>
<keyword evidence="6" id="KW-0479">Metal-binding</keyword>
<evidence type="ECO:0000256" key="5">
    <source>
        <dbReference type="ARBA" id="ARBA00023163"/>
    </source>
</evidence>
<keyword evidence="6" id="KW-0863">Zinc-finger</keyword>
<dbReference type="InterPro" id="IPR013083">
    <property type="entry name" value="Znf_RING/FYVE/PHD"/>
</dbReference>